<dbReference type="AlphaFoldDB" id="A0A1X7A189"/>
<evidence type="ECO:0000259" key="2">
    <source>
        <dbReference type="Pfam" id="PF00582"/>
    </source>
</evidence>
<dbReference type="Pfam" id="PF00582">
    <property type="entry name" value="Usp"/>
    <property type="match status" value="1"/>
</dbReference>
<comment type="similarity">
    <text evidence="1">Belongs to the universal stress protein A family.</text>
</comment>
<dbReference type="SUPFAM" id="SSF52402">
    <property type="entry name" value="Adenine nucleotide alpha hydrolases-like"/>
    <property type="match status" value="1"/>
</dbReference>
<sequence length="148" mass="15486">MFKNIVVGIDGSDSAEHALRVACDMAQKYDSKIHLIHSPQPKTVAFAMGAVPGYHAATTMPSPQEVEEAGNKILDSGRAVAKTCNIDITQAHLKNGDPADHITEYADTCGADLIVTGRRGLGNVGALLQGSTSQAVTHKAKCACLSVT</sequence>
<name>A0A1X7A189_9RHOB</name>
<dbReference type="InterPro" id="IPR014729">
    <property type="entry name" value="Rossmann-like_a/b/a_fold"/>
</dbReference>
<dbReference type="Gene3D" id="3.40.50.620">
    <property type="entry name" value="HUPs"/>
    <property type="match status" value="1"/>
</dbReference>
<proteinExistence type="inferred from homology"/>
<dbReference type="OrthoDB" id="5564966at2"/>
<keyword evidence="4" id="KW-1185">Reference proteome</keyword>
<dbReference type="PRINTS" id="PR01438">
    <property type="entry name" value="UNVRSLSTRESS"/>
</dbReference>
<evidence type="ECO:0000313" key="4">
    <source>
        <dbReference type="Proteomes" id="UP000193061"/>
    </source>
</evidence>
<dbReference type="InterPro" id="IPR006015">
    <property type="entry name" value="Universal_stress_UspA"/>
</dbReference>
<evidence type="ECO:0000256" key="1">
    <source>
        <dbReference type="ARBA" id="ARBA00008791"/>
    </source>
</evidence>
<feature type="domain" description="UspA" evidence="2">
    <location>
        <begin position="1"/>
        <end position="146"/>
    </location>
</feature>
<dbReference type="Proteomes" id="UP000193061">
    <property type="component" value="Unassembled WGS sequence"/>
</dbReference>
<dbReference type="EMBL" id="FWFX01000014">
    <property type="protein sequence ID" value="SLN67751.1"/>
    <property type="molecule type" value="Genomic_DNA"/>
</dbReference>
<dbReference type="RefSeq" id="WP_143534523.1">
    <property type="nucleotide sequence ID" value="NZ_FWFX01000014.1"/>
</dbReference>
<gene>
    <name evidence="3" type="primary">nhaX</name>
    <name evidence="3" type="ORF">ROA7450_03632</name>
</gene>
<dbReference type="PANTHER" id="PTHR46268:SF6">
    <property type="entry name" value="UNIVERSAL STRESS PROTEIN UP12"/>
    <property type="match status" value="1"/>
</dbReference>
<protein>
    <submittedName>
        <fullName evidence="3">Stress response protein NhaX</fullName>
    </submittedName>
</protein>
<dbReference type="PANTHER" id="PTHR46268">
    <property type="entry name" value="STRESS RESPONSE PROTEIN NHAX"/>
    <property type="match status" value="1"/>
</dbReference>
<dbReference type="InterPro" id="IPR006016">
    <property type="entry name" value="UspA"/>
</dbReference>
<dbReference type="CDD" id="cd00293">
    <property type="entry name" value="USP-like"/>
    <property type="match status" value="1"/>
</dbReference>
<organism evidence="3 4">
    <name type="scientific">Roseovarius albus</name>
    <dbReference type="NCBI Taxonomy" id="1247867"/>
    <lineage>
        <taxon>Bacteria</taxon>
        <taxon>Pseudomonadati</taxon>
        <taxon>Pseudomonadota</taxon>
        <taxon>Alphaproteobacteria</taxon>
        <taxon>Rhodobacterales</taxon>
        <taxon>Roseobacteraceae</taxon>
        <taxon>Roseovarius</taxon>
    </lineage>
</organism>
<reference evidence="3 4" key="1">
    <citation type="submission" date="2017-03" db="EMBL/GenBank/DDBJ databases">
        <authorList>
            <person name="Afonso C.L."/>
            <person name="Miller P.J."/>
            <person name="Scott M.A."/>
            <person name="Spackman E."/>
            <person name="Goraichik I."/>
            <person name="Dimitrov K.M."/>
            <person name="Suarez D.L."/>
            <person name="Swayne D.E."/>
        </authorList>
    </citation>
    <scope>NUCLEOTIDE SEQUENCE [LARGE SCALE GENOMIC DNA]</scope>
    <source>
        <strain evidence="3 4">CECT 7450</strain>
    </source>
</reference>
<accession>A0A1X7A189</accession>
<evidence type="ECO:0000313" key="3">
    <source>
        <dbReference type="EMBL" id="SLN67751.1"/>
    </source>
</evidence>